<keyword evidence="1" id="KW-0472">Membrane</keyword>
<proteinExistence type="predicted"/>
<dbReference type="EMBL" id="AP022821">
    <property type="protein sequence ID" value="BCA92020.1"/>
    <property type="molecule type" value="Genomic_DNA"/>
</dbReference>
<dbReference type="RefSeq" id="WP_137094073.1">
    <property type="nucleotide sequence ID" value="NZ_AP022821.1"/>
</dbReference>
<sequence length="57" mass="6073">MWSVIKSILAALIGVQSDSQRQKDFTSKKPIAFIVAAIAVTLIFVLALVAIANMAAQ</sequence>
<organism evidence="2 3">
    <name type="scientific">Vreelandella aquamarina</name>
    <dbReference type="NCBI Taxonomy" id="77097"/>
    <lineage>
        <taxon>Bacteria</taxon>
        <taxon>Pseudomonadati</taxon>
        <taxon>Pseudomonadota</taxon>
        <taxon>Gammaproteobacteria</taxon>
        <taxon>Oceanospirillales</taxon>
        <taxon>Halomonadaceae</taxon>
        <taxon>Vreelandella</taxon>
    </lineage>
</organism>
<dbReference type="InterPro" id="IPR021344">
    <property type="entry name" value="DUF2970"/>
</dbReference>
<evidence type="ECO:0000313" key="2">
    <source>
        <dbReference type="EMBL" id="BCA92020.1"/>
    </source>
</evidence>
<dbReference type="Pfam" id="PF11174">
    <property type="entry name" value="DUF2970"/>
    <property type="match status" value="1"/>
</dbReference>
<feature type="transmembrane region" description="Helical" evidence="1">
    <location>
        <begin position="31"/>
        <end position="56"/>
    </location>
</feature>
<evidence type="ECO:0000313" key="3">
    <source>
        <dbReference type="Proteomes" id="UP000503197"/>
    </source>
</evidence>
<evidence type="ECO:0008006" key="4">
    <source>
        <dbReference type="Google" id="ProtNLM"/>
    </source>
</evidence>
<reference evidence="2 3" key="1">
    <citation type="submission" date="2020-02" db="EMBL/GenBank/DDBJ databases">
        <title>Complete Genome Sequence of Halomonas meridiana strain BAA-801, Isolated from Deep Sea Thermal Vent.</title>
        <authorList>
            <person name="Takahashi Y."/>
            <person name="Takahashi H."/>
            <person name="Galipon J."/>
            <person name="Arakawa K."/>
        </authorList>
    </citation>
    <scope>NUCLEOTIDE SEQUENCE [LARGE SCALE GENOMIC DNA]</scope>
    <source>
        <strain evidence="2 3">Slthf1</strain>
    </source>
</reference>
<gene>
    <name evidence="2" type="ORF">HMSLTHF_17950</name>
</gene>
<accession>A0A6F8SVT1</accession>
<dbReference type="Proteomes" id="UP000503197">
    <property type="component" value="Chromosome"/>
</dbReference>
<evidence type="ECO:0000256" key="1">
    <source>
        <dbReference type="SAM" id="Phobius"/>
    </source>
</evidence>
<protein>
    <recommendedName>
        <fullName evidence="4">DUF2970 domain-containing protein</fullName>
    </recommendedName>
</protein>
<keyword evidence="1" id="KW-0812">Transmembrane</keyword>
<dbReference type="AlphaFoldDB" id="A0A6F8SVT1"/>
<keyword evidence="1" id="KW-1133">Transmembrane helix</keyword>
<name>A0A6F8SVT1_9GAMM</name>